<proteinExistence type="predicted"/>
<comment type="caution">
    <text evidence="1">The sequence shown here is derived from an EMBL/GenBank/DDBJ whole genome shotgun (WGS) entry which is preliminary data.</text>
</comment>
<dbReference type="EMBL" id="CAKLCB010000152">
    <property type="protein sequence ID" value="CAH0516065.1"/>
    <property type="molecule type" value="Genomic_DNA"/>
</dbReference>
<dbReference type="Proteomes" id="UP001158986">
    <property type="component" value="Unassembled WGS sequence"/>
</dbReference>
<evidence type="ECO:0000313" key="2">
    <source>
        <dbReference type="Proteomes" id="UP001158986"/>
    </source>
</evidence>
<evidence type="ECO:0000313" key="1">
    <source>
        <dbReference type="EMBL" id="CAH0516065.1"/>
    </source>
</evidence>
<dbReference type="PROSITE" id="PS51257">
    <property type="entry name" value="PROKAR_LIPOPROTEIN"/>
    <property type="match status" value="1"/>
</dbReference>
<gene>
    <name evidence="1" type="ORF">PBS001_LOCUS2751</name>
</gene>
<sequence>MPRLTHAGLGTLSSCDCPVSGCCHVSNHPFFLTAKLLRFSSQPICYFSIVMQPMNLKETMDNVFNTANLNIKKRKGYVKKVKVVDKHQVNRDTVTSSETTITTIKTEPVSVATTSSYFELETTERPNVHRGKCLYQSRKCEKERAIKRNGKPHNLCEEHRTKQNQHQRKFDAKKFLRKRQRDNVSYEDSELGRGILRLRRNDEPIVKRYRVMANQEAETKTSSAETNSQATAPMVAPMRRNYPTIYATEATPVSAGMTRLPLIPSPRRTSLETMYGAVRPGVIPDAQLRGHVGFSGYRREAGGQSLRVSHRPNLQQQDAQRLVGYTQSELAAASTLTQSQPFRLGATLSTSGPSLGAMASPRLLPSLLVPPSAAISPNPYPRVSGIVSYPAQRFASVAGVSFCSARAEGKPLPPLVSFGRQKLPSSSLPVFNHFK</sequence>
<keyword evidence="2" id="KW-1185">Reference proteome</keyword>
<protein>
    <submittedName>
        <fullName evidence="1">Uncharacterized protein</fullName>
    </submittedName>
</protein>
<organism evidence="1 2">
    <name type="scientific">Peronospora belbahrii</name>
    <dbReference type="NCBI Taxonomy" id="622444"/>
    <lineage>
        <taxon>Eukaryota</taxon>
        <taxon>Sar</taxon>
        <taxon>Stramenopiles</taxon>
        <taxon>Oomycota</taxon>
        <taxon>Peronosporomycetes</taxon>
        <taxon>Peronosporales</taxon>
        <taxon>Peronosporaceae</taxon>
        <taxon>Peronospora</taxon>
    </lineage>
</organism>
<accession>A0ABN8CSJ4</accession>
<reference evidence="1 2" key="1">
    <citation type="submission" date="2021-11" db="EMBL/GenBank/DDBJ databases">
        <authorList>
            <person name="Islam A."/>
            <person name="Islam S."/>
            <person name="Flora M.S."/>
            <person name="Rahman M."/>
            <person name="Ziaur R.M."/>
            <person name="Epstein J.H."/>
            <person name="Hassan M."/>
            <person name="Klassen M."/>
            <person name="Woodard K."/>
            <person name="Webb A."/>
            <person name="Webby R.J."/>
            <person name="El Zowalaty M.E."/>
        </authorList>
    </citation>
    <scope>NUCLEOTIDE SEQUENCE [LARGE SCALE GENOMIC DNA]</scope>
    <source>
        <strain evidence="1">Pbs1</strain>
    </source>
</reference>
<name>A0ABN8CSJ4_9STRA</name>